<evidence type="ECO:0000313" key="1">
    <source>
        <dbReference type="EMBL" id="ARC53318.1"/>
    </source>
</evidence>
<name>A0A1V0HKG8_9ENTR</name>
<sequence length="164" mass="19526">MCDNYPKTFSFLLQEDQFRKSKLKMIHEKAKLLIRLNKIVLRILPKDLKNKCRVANYRDFILILEVINASRKMRLCFELPLLIKVLKDSVLPALSSIHIIVNPYLSFDEDAFCEDTYCSLSEQIVNSYRLSKMKESFRNSMKREENLEIQLMKLNYLLLKKKMK</sequence>
<dbReference type="RefSeq" id="WP_052471824.1">
    <property type="nucleotide sequence ID" value="NZ_CP012839.1"/>
</dbReference>
<gene>
    <name evidence="1" type="ORF">AOQ87_01335</name>
</gene>
<dbReference type="KEGG" id="rped:AOQ87_01335"/>
<evidence type="ECO:0000313" key="2">
    <source>
        <dbReference type="Proteomes" id="UP000242793"/>
    </source>
</evidence>
<dbReference type="AlphaFoldDB" id="A0A1V0HKG8"/>
<dbReference type="Proteomes" id="UP000242793">
    <property type="component" value="Chromosome"/>
</dbReference>
<dbReference type="InterPro" id="IPR007922">
    <property type="entry name" value="DciA-like"/>
</dbReference>
<protein>
    <submittedName>
        <fullName evidence="1">Uncharacterized protein</fullName>
    </submittedName>
</protein>
<keyword evidence="2" id="KW-1185">Reference proteome</keyword>
<dbReference type="Pfam" id="PF05258">
    <property type="entry name" value="DciA"/>
    <property type="match status" value="1"/>
</dbReference>
<reference evidence="1 2" key="1">
    <citation type="submission" date="2015-10" db="EMBL/GenBank/DDBJ databases">
        <title>Survey of human and primate louse endosymbionts.</title>
        <authorList>
            <person name="Boyd B.M."/>
        </authorList>
    </citation>
    <scope>NUCLEOTIDE SEQUENCE [LARGE SCALE GENOMIC DNA]</scope>
    <source>
        <strain evidence="1 2">PTSK</strain>
    </source>
</reference>
<proteinExistence type="predicted"/>
<dbReference type="EMBL" id="CP012839">
    <property type="protein sequence ID" value="ARC53318.1"/>
    <property type="molecule type" value="Genomic_DNA"/>
</dbReference>
<accession>A0A1V0HKG8</accession>
<organism evidence="1 2">
    <name type="scientific">Candidatus Riesia pediculischaeffi</name>
    <dbReference type="NCBI Taxonomy" id="428411"/>
    <lineage>
        <taxon>Bacteria</taxon>
        <taxon>Pseudomonadati</taxon>
        <taxon>Pseudomonadota</taxon>
        <taxon>Gammaproteobacteria</taxon>
        <taxon>Enterobacterales</taxon>
        <taxon>Enterobacteriaceae</taxon>
        <taxon>Candidatus Riesia</taxon>
    </lineage>
</organism>